<keyword evidence="8" id="KW-1185">Reference proteome</keyword>
<dbReference type="PANTHER" id="PTHR48051">
    <property type="match status" value="1"/>
</dbReference>
<reference evidence="5" key="1">
    <citation type="journal article" date="2014" name="Int. J. Syst. Evol. Microbiol.">
        <title>Complete genome of a new Firmicutes species belonging to the dominant human colonic microbiota ('Ruminococcus bicirculans') reveals two chromosomes and a selective capacity to utilize plant glucans.</title>
        <authorList>
            <consortium name="NISC Comparative Sequencing Program"/>
            <person name="Wegmann U."/>
            <person name="Louis P."/>
            <person name="Goesmann A."/>
            <person name="Henrissat B."/>
            <person name="Duncan S.H."/>
            <person name="Flint H.J."/>
        </authorList>
    </citation>
    <scope>NUCLEOTIDE SEQUENCE</scope>
    <source>
        <strain evidence="5">CGMCC 1.15644</strain>
    </source>
</reference>
<dbReference type="InterPro" id="IPR000719">
    <property type="entry name" value="Prot_kinase_dom"/>
</dbReference>
<keyword evidence="6" id="KW-0418">Kinase</keyword>
<dbReference type="SUPFAM" id="SSF52058">
    <property type="entry name" value="L domain-like"/>
    <property type="match status" value="1"/>
</dbReference>
<dbReference type="EMBL" id="SLWO01000005">
    <property type="protein sequence ID" value="TCO23970.1"/>
    <property type="molecule type" value="Genomic_DNA"/>
</dbReference>
<dbReference type="Gene3D" id="3.80.10.10">
    <property type="entry name" value="Ribonuclease Inhibitor"/>
    <property type="match status" value="2"/>
</dbReference>
<evidence type="ECO:0000256" key="3">
    <source>
        <dbReference type="PROSITE-ProRule" id="PRU10141"/>
    </source>
</evidence>
<keyword evidence="3" id="KW-0547">Nucleotide-binding</keyword>
<dbReference type="GO" id="GO:0004674">
    <property type="term" value="F:protein serine/threonine kinase activity"/>
    <property type="evidence" value="ECO:0007669"/>
    <property type="project" value="UniProtKB-KW"/>
</dbReference>
<gene>
    <name evidence="6" type="ORF">EV200_105445</name>
    <name evidence="5" type="ORF">GCM10011413_33020</name>
</gene>
<dbReference type="SUPFAM" id="SSF56112">
    <property type="entry name" value="Protein kinase-like (PK-like)"/>
    <property type="match status" value="1"/>
</dbReference>
<dbReference type="OrthoDB" id="8532199at2"/>
<dbReference type="PANTHER" id="PTHR48051:SF1">
    <property type="entry name" value="RAS SUPPRESSOR PROTEIN 1"/>
    <property type="match status" value="1"/>
</dbReference>
<keyword evidence="1" id="KW-0433">Leucine-rich repeat</keyword>
<feature type="domain" description="Protein kinase" evidence="4">
    <location>
        <begin position="203"/>
        <end position="438"/>
    </location>
</feature>
<accession>A0A4R2HA20</accession>
<dbReference type="Proteomes" id="UP000622648">
    <property type="component" value="Unassembled WGS sequence"/>
</dbReference>
<evidence type="ECO:0000313" key="8">
    <source>
        <dbReference type="Proteomes" id="UP000622648"/>
    </source>
</evidence>
<reference evidence="8" key="2">
    <citation type="journal article" date="2019" name="Int. J. Syst. Evol. Microbiol.">
        <title>The Global Catalogue of Microorganisms (GCM) 10K type strain sequencing project: providing services to taxonomists for standard genome sequencing and annotation.</title>
        <authorList>
            <consortium name="The Broad Institute Genomics Platform"/>
            <consortium name="The Broad Institute Genome Sequencing Center for Infectious Disease"/>
            <person name="Wu L."/>
            <person name="Ma J."/>
        </authorList>
    </citation>
    <scope>NUCLEOTIDE SEQUENCE [LARGE SCALE GENOMIC DNA]</scope>
    <source>
        <strain evidence="8">CGMCC 1.15644</strain>
    </source>
</reference>
<dbReference type="Pfam" id="PF00560">
    <property type="entry name" value="LRR_1"/>
    <property type="match status" value="1"/>
</dbReference>
<keyword evidence="6" id="KW-0723">Serine/threonine-protein kinase</keyword>
<name>A0A4R2HA20_9SPHI</name>
<dbReference type="Pfam" id="PF13855">
    <property type="entry name" value="LRR_8"/>
    <property type="match status" value="1"/>
</dbReference>
<dbReference type="SMART" id="SM00369">
    <property type="entry name" value="LRR_TYP"/>
    <property type="match status" value="5"/>
</dbReference>
<dbReference type="InterPro" id="IPR001611">
    <property type="entry name" value="Leu-rich_rpt"/>
</dbReference>
<dbReference type="AlphaFoldDB" id="A0A4R2HA20"/>
<dbReference type="GO" id="GO:0005737">
    <property type="term" value="C:cytoplasm"/>
    <property type="evidence" value="ECO:0007669"/>
    <property type="project" value="TreeGrafter"/>
</dbReference>
<dbReference type="Pfam" id="PF00069">
    <property type="entry name" value="Pkinase"/>
    <property type="match status" value="1"/>
</dbReference>
<dbReference type="PROSITE" id="PS50011">
    <property type="entry name" value="PROTEIN_KINASE_DOM"/>
    <property type="match status" value="1"/>
</dbReference>
<keyword evidence="2" id="KW-0677">Repeat</keyword>
<reference evidence="6 7" key="3">
    <citation type="submission" date="2019-03" db="EMBL/GenBank/DDBJ databases">
        <title>Genomic Encyclopedia of Type Strains, Phase IV (KMG-IV): sequencing the most valuable type-strain genomes for metagenomic binning, comparative biology and taxonomic classification.</title>
        <authorList>
            <person name="Goeker M."/>
        </authorList>
    </citation>
    <scope>NUCLEOTIDE SEQUENCE [LARGE SCALE GENOMIC DNA]</scope>
    <source>
        <strain evidence="6 7">DSM 103236</strain>
    </source>
</reference>
<dbReference type="Gene3D" id="3.30.200.20">
    <property type="entry name" value="Phosphorylase Kinase, domain 1"/>
    <property type="match status" value="1"/>
</dbReference>
<proteinExistence type="predicted"/>
<evidence type="ECO:0000313" key="6">
    <source>
        <dbReference type="EMBL" id="TCO23970.1"/>
    </source>
</evidence>
<evidence type="ECO:0000313" key="7">
    <source>
        <dbReference type="Proteomes" id="UP000295684"/>
    </source>
</evidence>
<dbReference type="Gene3D" id="1.10.510.10">
    <property type="entry name" value="Transferase(Phosphotransferase) domain 1"/>
    <property type="match status" value="1"/>
</dbReference>
<feature type="binding site" evidence="3">
    <location>
        <position position="232"/>
    </location>
    <ligand>
        <name>ATP</name>
        <dbReference type="ChEBI" id="CHEBI:30616"/>
    </ligand>
</feature>
<dbReference type="InterPro" id="IPR017441">
    <property type="entry name" value="Protein_kinase_ATP_BS"/>
</dbReference>
<keyword evidence="3" id="KW-0067">ATP-binding</keyword>
<dbReference type="InterPro" id="IPR011009">
    <property type="entry name" value="Kinase-like_dom_sf"/>
</dbReference>
<sequence length="438" mass="48697">MQTLEQLKRGELNGCTSLKLSADMETFPMEILDLADTLEYLDLSANRLSELPSDFSKLRKLKVFFCSNNEFTVYPEVLGDCPLLDIVGFKANHIGQISNHAIGQNLRWLILTNNMISALPASIGDCHRLEKLMLAGNKLTELPNELQHCKALALLRLSANKIEILPDWLLSLPKLSWLAFSGNPCSRIPNSEIEAPLISYDSLEIQDKLGEGASGTIYRASRDGMLQDVAVKVFKGDVTSDGFPEDEMNSSIEAGDHDTLVKIIGKTDDPYESKTGLVMELIPKHYINLGNPPSLKTCTRDVFNSDMQLSDLQIINILTSISSVANHLHQKGIMHGDLYAHNMLIDESGKTLFGDFGAATRYDRVHLAFSNEMERIEVSAFGYLVDDLLSLYASKDQDTFYHALNALKESCHLADVSSRPNFEQIESILAEIKSKNLV</sequence>
<evidence type="ECO:0000259" key="4">
    <source>
        <dbReference type="PROSITE" id="PS50011"/>
    </source>
</evidence>
<reference evidence="5" key="4">
    <citation type="submission" date="2024-05" db="EMBL/GenBank/DDBJ databases">
        <authorList>
            <person name="Sun Q."/>
            <person name="Zhou Y."/>
        </authorList>
    </citation>
    <scope>NUCLEOTIDE SEQUENCE</scope>
    <source>
        <strain evidence="5">CGMCC 1.15644</strain>
    </source>
</reference>
<keyword evidence="6" id="KW-0808">Transferase</keyword>
<dbReference type="PROSITE" id="PS00107">
    <property type="entry name" value="PROTEIN_KINASE_ATP"/>
    <property type="match status" value="1"/>
</dbReference>
<comment type="caution">
    <text evidence="6">The sequence shown here is derived from an EMBL/GenBank/DDBJ whole genome shotgun (WGS) entry which is preliminary data.</text>
</comment>
<dbReference type="InterPro" id="IPR032675">
    <property type="entry name" value="LRR_dom_sf"/>
</dbReference>
<organism evidence="6 7">
    <name type="scientific">Pedobacter psychrotolerans</name>
    <dbReference type="NCBI Taxonomy" id="1843235"/>
    <lineage>
        <taxon>Bacteria</taxon>
        <taxon>Pseudomonadati</taxon>
        <taxon>Bacteroidota</taxon>
        <taxon>Sphingobacteriia</taxon>
        <taxon>Sphingobacteriales</taxon>
        <taxon>Sphingobacteriaceae</taxon>
        <taxon>Pedobacter</taxon>
    </lineage>
</organism>
<evidence type="ECO:0000256" key="2">
    <source>
        <dbReference type="ARBA" id="ARBA00022737"/>
    </source>
</evidence>
<evidence type="ECO:0000256" key="1">
    <source>
        <dbReference type="ARBA" id="ARBA00022614"/>
    </source>
</evidence>
<dbReference type="Proteomes" id="UP000295684">
    <property type="component" value="Unassembled WGS sequence"/>
</dbReference>
<dbReference type="EMBL" id="BMJO01000005">
    <property type="protein sequence ID" value="GGE64009.1"/>
    <property type="molecule type" value="Genomic_DNA"/>
</dbReference>
<dbReference type="RefSeq" id="WP_132534098.1">
    <property type="nucleotide sequence ID" value="NZ_BMJO01000005.1"/>
</dbReference>
<protein>
    <submittedName>
        <fullName evidence="5 6">Protein kinase</fullName>
    </submittedName>
</protein>
<dbReference type="GO" id="GO:0005524">
    <property type="term" value="F:ATP binding"/>
    <property type="evidence" value="ECO:0007669"/>
    <property type="project" value="UniProtKB-UniRule"/>
</dbReference>
<evidence type="ECO:0000313" key="5">
    <source>
        <dbReference type="EMBL" id="GGE64009.1"/>
    </source>
</evidence>
<dbReference type="InterPro" id="IPR050216">
    <property type="entry name" value="LRR_domain-containing"/>
</dbReference>
<dbReference type="InterPro" id="IPR003591">
    <property type="entry name" value="Leu-rich_rpt_typical-subtyp"/>
</dbReference>
<dbReference type="PROSITE" id="PS51450">
    <property type="entry name" value="LRR"/>
    <property type="match status" value="2"/>
</dbReference>